<feature type="region of interest" description="Disordered" evidence="1">
    <location>
        <begin position="105"/>
        <end position="143"/>
    </location>
</feature>
<keyword evidence="3" id="KW-1185">Reference proteome</keyword>
<dbReference type="EMBL" id="BTSX01000002">
    <property type="protein sequence ID" value="GMS85180.1"/>
    <property type="molecule type" value="Genomic_DNA"/>
</dbReference>
<sequence length="201" mass="22960">MNNESMLTEEQGIIRDLAGASLAPRFIEWLRTGQLYRVQHRNNILPLIPFVGNPIRDGVDFLIQSLPVLPTDLNLNDSMRLNDTQVSDDGEESNIDSSITLQVTLDSARSHQAERDRHMRGRRSTNDEQSDEGMPGTSRSTQAQFSAEYVQELAQRQAQMDELRSLYPARFERTDPSSIRPLPIDSFIPRARCEYQFHQDA</sequence>
<comment type="caution">
    <text evidence="2">The sequence shown here is derived from an EMBL/GenBank/DDBJ whole genome shotgun (WGS) entry which is preliminary data.</text>
</comment>
<evidence type="ECO:0000313" key="3">
    <source>
        <dbReference type="Proteomes" id="UP001432027"/>
    </source>
</evidence>
<feature type="compositionally biased region" description="Basic and acidic residues" evidence="1">
    <location>
        <begin position="108"/>
        <end position="117"/>
    </location>
</feature>
<evidence type="ECO:0000313" key="2">
    <source>
        <dbReference type="EMBL" id="GMS85180.1"/>
    </source>
</evidence>
<protein>
    <submittedName>
        <fullName evidence="2">Uncharacterized protein</fullName>
    </submittedName>
</protein>
<gene>
    <name evidence="2" type="ORF">PENTCL1PPCAC_7355</name>
</gene>
<proteinExistence type="predicted"/>
<feature type="non-terminal residue" evidence="2">
    <location>
        <position position="201"/>
    </location>
</feature>
<accession>A0AAV5SRF1</accession>
<evidence type="ECO:0000256" key="1">
    <source>
        <dbReference type="SAM" id="MobiDB-lite"/>
    </source>
</evidence>
<reference evidence="2" key="1">
    <citation type="submission" date="2023-10" db="EMBL/GenBank/DDBJ databases">
        <title>Genome assembly of Pristionchus species.</title>
        <authorList>
            <person name="Yoshida K."/>
            <person name="Sommer R.J."/>
        </authorList>
    </citation>
    <scope>NUCLEOTIDE SEQUENCE</scope>
    <source>
        <strain evidence="2">RS0144</strain>
    </source>
</reference>
<name>A0AAV5SRF1_9BILA</name>
<dbReference type="AlphaFoldDB" id="A0AAV5SRF1"/>
<organism evidence="2 3">
    <name type="scientific">Pristionchus entomophagus</name>
    <dbReference type="NCBI Taxonomy" id="358040"/>
    <lineage>
        <taxon>Eukaryota</taxon>
        <taxon>Metazoa</taxon>
        <taxon>Ecdysozoa</taxon>
        <taxon>Nematoda</taxon>
        <taxon>Chromadorea</taxon>
        <taxon>Rhabditida</taxon>
        <taxon>Rhabditina</taxon>
        <taxon>Diplogasteromorpha</taxon>
        <taxon>Diplogasteroidea</taxon>
        <taxon>Neodiplogasteridae</taxon>
        <taxon>Pristionchus</taxon>
    </lineage>
</organism>
<dbReference type="Proteomes" id="UP001432027">
    <property type="component" value="Unassembled WGS sequence"/>
</dbReference>